<feature type="non-terminal residue" evidence="2">
    <location>
        <position position="1"/>
    </location>
</feature>
<name>A0A6J4N463_9PSEU</name>
<feature type="compositionally biased region" description="Low complexity" evidence="1">
    <location>
        <begin position="84"/>
        <end position="94"/>
    </location>
</feature>
<protein>
    <submittedName>
        <fullName evidence="2">Thymidine kinase</fullName>
        <ecNumber evidence="2">2.7.1.21</ecNumber>
    </submittedName>
</protein>
<gene>
    <name evidence="2" type="ORF">AVDCRST_MAG66-72</name>
</gene>
<dbReference type="EMBL" id="CADCUS010000006">
    <property type="protein sequence ID" value="CAA9377316.1"/>
    <property type="molecule type" value="Genomic_DNA"/>
</dbReference>
<reference evidence="2" key="1">
    <citation type="submission" date="2020-02" db="EMBL/GenBank/DDBJ databases">
        <authorList>
            <person name="Meier V. D."/>
        </authorList>
    </citation>
    <scope>NUCLEOTIDE SEQUENCE</scope>
    <source>
        <strain evidence="2">AVDCRST_MAG66</strain>
    </source>
</reference>
<feature type="compositionally biased region" description="Basic and acidic residues" evidence="1">
    <location>
        <begin position="95"/>
        <end position="109"/>
    </location>
</feature>
<proteinExistence type="predicted"/>
<feature type="compositionally biased region" description="Basic and acidic residues" evidence="1">
    <location>
        <begin position="7"/>
        <end position="20"/>
    </location>
</feature>
<dbReference type="AlphaFoldDB" id="A0A6J4N463"/>
<feature type="region of interest" description="Disordered" evidence="1">
    <location>
        <begin position="1"/>
        <end position="154"/>
    </location>
</feature>
<dbReference type="GO" id="GO:0004797">
    <property type="term" value="F:thymidine kinase activity"/>
    <property type="evidence" value="ECO:0007669"/>
    <property type="project" value="UniProtKB-EC"/>
</dbReference>
<feature type="compositionally biased region" description="Basic and acidic residues" evidence="1">
    <location>
        <begin position="31"/>
        <end position="71"/>
    </location>
</feature>
<evidence type="ECO:0000256" key="1">
    <source>
        <dbReference type="SAM" id="MobiDB-lite"/>
    </source>
</evidence>
<sequence length="188" mass="21141">GQALLPLRRDELRQVDRSDPGRAQLRGARSARPDRQAGDRHQEPVRAVADRGRAGRRPDRGRGRAGARSDPRAPAGLRARRRGAVPLPRPGGRAVPDRRRGRRAGDRLRAAQRPPHARVPREHPTAGTGAHHRGAQDDLPVRPQGHTQRAHCRRRVHPRWRPGRHRRVRRGVRVDVRLLLPGRGRLGL</sequence>
<dbReference type="EC" id="2.7.1.21" evidence="2"/>
<keyword evidence="2" id="KW-0808">Transferase</keyword>
<accession>A0A6J4N463</accession>
<feature type="non-terminal residue" evidence="2">
    <location>
        <position position="188"/>
    </location>
</feature>
<evidence type="ECO:0000313" key="2">
    <source>
        <dbReference type="EMBL" id="CAA9377316.1"/>
    </source>
</evidence>
<keyword evidence="2" id="KW-0418">Kinase</keyword>
<organism evidence="2">
    <name type="scientific">uncultured Pseudonocardia sp</name>
    <dbReference type="NCBI Taxonomy" id="211455"/>
    <lineage>
        <taxon>Bacteria</taxon>
        <taxon>Bacillati</taxon>
        <taxon>Actinomycetota</taxon>
        <taxon>Actinomycetes</taxon>
        <taxon>Pseudonocardiales</taxon>
        <taxon>Pseudonocardiaceae</taxon>
        <taxon>Pseudonocardia</taxon>
        <taxon>environmental samples</taxon>
    </lineage>
</organism>